<reference evidence="4 5" key="1">
    <citation type="journal article" date="2016" name="Nat. Commun.">
        <title>Thousands of microbial genomes shed light on interconnected biogeochemical processes in an aquifer system.</title>
        <authorList>
            <person name="Anantharaman K."/>
            <person name="Brown C.T."/>
            <person name="Hug L.A."/>
            <person name="Sharon I."/>
            <person name="Castelle C.J."/>
            <person name="Probst A.J."/>
            <person name="Thomas B.C."/>
            <person name="Singh A."/>
            <person name="Wilkins M.J."/>
            <person name="Karaoz U."/>
            <person name="Brodie E.L."/>
            <person name="Williams K.H."/>
            <person name="Hubbard S.S."/>
            <person name="Banfield J.F."/>
        </authorList>
    </citation>
    <scope>NUCLEOTIDE SEQUENCE [LARGE SCALE GENOMIC DNA]</scope>
</reference>
<dbReference type="EMBL" id="MFQY01000059">
    <property type="protein sequence ID" value="OGH89267.1"/>
    <property type="molecule type" value="Genomic_DNA"/>
</dbReference>
<dbReference type="Gene3D" id="3.90.870.20">
    <property type="entry name" value="Carbamoyltransferase, C-terminal domain"/>
    <property type="match status" value="1"/>
</dbReference>
<feature type="domain" description="Carbamoyltransferase C-terminal" evidence="3">
    <location>
        <begin position="390"/>
        <end position="560"/>
    </location>
</feature>
<feature type="domain" description="Carbamoyltransferase" evidence="2">
    <location>
        <begin position="3"/>
        <end position="336"/>
    </location>
</feature>
<dbReference type="InterPro" id="IPR038152">
    <property type="entry name" value="Carbam_trans_C_sf"/>
</dbReference>
<dbReference type="CDD" id="cd24100">
    <property type="entry name" value="ASKHA_NBD_MJ1051-like_N"/>
    <property type="match status" value="1"/>
</dbReference>
<protein>
    <recommendedName>
        <fullName evidence="6">Carbamoyl transferase</fullName>
    </recommendedName>
</protein>
<gene>
    <name evidence="4" type="ORF">A2469_01570</name>
</gene>
<sequence>MYILGIHNSYDSGAVLFKDGQCIFAINEERLSRIKMDDAFPMRSIEACLQYAGVTFADIDIVSYGWHNRFPYEKHLVGYVARAVEIAQQGEDAKKIMLERVKVEVERSVPRKKDFDDKMAEFGLDKKVEYFDHHDAHAAAAFYPSPFDEALVFTLDAAGNFKSGTVSIGRGNEIEEISSNYTWDSLGFLYGQITELLGFKPHRHEGKITGLAAHGDPSKCLSVMQEMISTKDGKIYANLNKYYKPFFYQQTEALKEALKNYSREDIAAAVQKHTEDVTVEYIKYYVDKYKIGNIACNGGLFANVKLNQRIREIPGVTDLFIFPHMGDGGLSYGAALLSAKERGFPRVKLTGVYFGSESDDKKVKELFAEYKDSLSVEEYVNDELVGKVIELLEKDTIIGLFQGRMEYGPRALGNRTVLYHAKDPSANDWLNKRLRRTEFMPFAPITTKEIAPECFIGWKSTHITTNFMTECYDCTDEMKKKAPAVVHVDGTARPQVVAREDNPFYYDILKAWHEKTGGLCLINTSFNEHEQPIVCDVKDAIDSMLADNVDCVVINGKYIVKKA</sequence>
<evidence type="ECO:0000313" key="4">
    <source>
        <dbReference type="EMBL" id="OGH89267.1"/>
    </source>
</evidence>
<evidence type="ECO:0000313" key="5">
    <source>
        <dbReference type="Proteomes" id="UP000178895"/>
    </source>
</evidence>
<name>A0A1F6NZB0_9BACT</name>
<dbReference type="AlphaFoldDB" id="A0A1F6NZB0"/>
<dbReference type="InterPro" id="IPR051338">
    <property type="entry name" value="NodU/CmcH_Carbamoyltrnsfr"/>
</dbReference>
<proteinExistence type="inferred from homology"/>
<evidence type="ECO:0008006" key="6">
    <source>
        <dbReference type="Google" id="ProtNLM"/>
    </source>
</evidence>
<evidence type="ECO:0000259" key="3">
    <source>
        <dbReference type="Pfam" id="PF16861"/>
    </source>
</evidence>
<dbReference type="Pfam" id="PF16861">
    <property type="entry name" value="Carbam_trans_C"/>
    <property type="match status" value="1"/>
</dbReference>
<accession>A0A1F6NZB0</accession>
<evidence type="ECO:0000259" key="2">
    <source>
        <dbReference type="Pfam" id="PF02543"/>
    </source>
</evidence>
<dbReference type="PANTHER" id="PTHR34847:SF1">
    <property type="entry name" value="NODULATION PROTEIN U"/>
    <property type="match status" value="1"/>
</dbReference>
<dbReference type="Proteomes" id="UP000178895">
    <property type="component" value="Unassembled WGS sequence"/>
</dbReference>
<dbReference type="PANTHER" id="PTHR34847">
    <property type="entry name" value="NODULATION PROTEIN U"/>
    <property type="match status" value="1"/>
</dbReference>
<dbReference type="Pfam" id="PF02543">
    <property type="entry name" value="Carbam_trans_N"/>
    <property type="match status" value="1"/>
</dbReference>
<dbReference type="InterPro" id="IPR031730">
    <property type="entry name" value="Carbam_trans_C"/>
</dbReference>
<dbReference type="InterPro" id="IPR003696">
    <property type="entry name" value="Carbtransf_dom"/>
</dbReference>
<dbReference type="InterPro" id="IPR043129">
    <property type="entry name" value="ATPase_NBD"/>
</dbReference>
<dbReference type="SUPFAM" id="SSF53067">
    <property type="entry name" value="Actin-like ATPase domain"/>
    <property type="match status" value="1"/>
</dbReference>
<comment type="caution">
    <text evidence="4">The sequence shown here is derived from an EMBL/GenBank/DDBJ whole genome shotgun (WGS) entry which is preliminary data.</text>
</comment>
<dbReference type="Gene3D" id="3.30.420.40">
    <property type="match status" value="2"/>
</dbReference>
<comment type="similarity">
    <text evidence="1">Belongs to the NodU/CmcH family.</text>
</comment>
<dbReference type="GO" id="GO:0003824">
    <property type="term" value="F:catalytic activity"/>
    <property type="evidence" value="ECO:0007669"/>
    <property type="project" value="InterPro"/>
</dbReference>
<evidence type="ECO:0000256" key="1">
    <source>
        <dbReference type="ARBA" id="ARBA00006129"/>
    </source>
</evidence>
<organism evidence="4 5">
    <name type="scientific">Candidatus Magasanikbacteria bacterium RIFOXYC2_FULL_40_16</name>
    <dbReference type="NCBI Taxonomy" id="1798703"/>
    <lineage>
        <taxon>Bacteria</taxon>
        <taxon>Candidatus Magasanikiibacteriota</taxon>
    </lineage>
</organism>